<evidence type="ECO:0000313" key="1">
    <source>
        <dbReference type="EnsemblMetazoa" id="RPRC005033-PA"/>
    </source>
</evidence>
<accession>T1HLV9</accession>
<proteinExistence type="predicted"/>
<keyword evidence="2" id="KW-1185">Reference proteome</keyword>
<dbReference type="HOGENOM" id="CLU_2870372_0_0_1"/>
<dbReference type="VEuPathDB" id="VectorBase:RPRC005033"/>
<dbReference type="AlphaFoldDB" id="T1HLV9"/>
<name>T1HLV9_RHOPR</name>
<protein>
    <submittedName>
        <fullName evidence="1">Uncharacterized protein</fullName>
    </submittedName>
</protein>
<dbReference type="EMBL" id="ACPB03010422">
    <property type="status" value="NOT_ANNOTATED_CDS"/>
    <property type="molecule type" value="Genomic_DNA"/>
</dbReference>
<dbReference type="EnsemblMetazoa" id="RPRC005033-RA">
    <property type="protein sequence ID" value="RPRC005033-PA"/>
    <property type="gene ID" value="RPRC005033"/>
</dbReference>
<dbReference type="InParanoid" id="T1HLV9"/>
<dbReference type="Proteomes" id="UP000015103">
    <property type="component" value="Unassembled WGS sequence"/>
</dbReference>
<organism evidence="1 2">
    <name type="scientific">Rhodnius prolixus</name>
    <name type="common">Triatomid bug</name>
    <dbReference type="NCBI Taxonomy" id="13249"/>
    <lineage>
        <taxon>Eukaryota</taxon>
        <taxon>Metazoa</taxon>
        <taxon>Ecdysozoa</taxon>
        <taxon>Arthropoda</taxon>
        <taxon>Hexapoda</taxon>
        <taxon>Insecta</taxon>
        <taxon>Pterygota</taxon>
        <taxon>Neoptera</taxon>
        <taxon>Paraneoptera</taxon>
        <taxon>Hemiptera</taxon>
        <taxon>Heteroptera</taxon>
        <taxon>Panheteroptera</taxon>
        <taxon>Cimicomorpha</taxon>
        <taxon>Reduviidae</taxon>
        <taxon>Triatominae</taxon>
        <taxon>Rhodnius</taxon>
    </lineage>
</organism>
<sequence length="64" mass="6946">MKTAIVYKCELKSKILANFVNIVAFVFAVHWLAGCAEAYQSNGDCGCHETNTKEAAAWISSPPP</sequence>
<reference evidence="1" key="1">
    <citation type="submission" date="2015-05" db="UniProtKB">
        <authorList>
            <consortium name="EnsemblMetazoa"/>
        </authorList>
    </citation>
    <scope>IDENTIFICATION</scope>
</reference>
<evidence type="ECO:0000313" key="2">
    <source>
        <dbReference type="Proteomes" id="UP000015103"/>
    </source>
</evidence>
<dbReference type="PROSITE" id="PS51257">
    <property type="entry name" value="PROKAR_LIPOPROTEIN"/>
    <property type="match status" value="1"/>
</dbReference>